<dbReference type="InterPro" id="IPR002401">
    <property type="entry name" value="Cyt_P450_E_grp-I"/>
</dbReference>
<dbReference type="PANTHER" id="PTHR24286">
    <property type="entry name" value="CYTOCHROME P450 26"/>
    <property type="match status" value="1"/>
</dbReference>
<dbReference type="PANTHER" id="PTHR24286:SF228">
    <property type="entry name" value="C-22 STEROL DESATURASE ERG5"/>
    <property type="match status" value="1"/>
</dbReference>
<organism evidence="8 9">
    <name type="scientific">Fistulina hepatica ATCC 64428</name>
    <dbReference type="NCBI Taxonomy" id="1128425"/>
    <lineage>
        <taxon>Eukaryota</taxon>
        <taxon>Fungi</taxon>
        <taxon>Dikarya</taxon>
        <taxon>Basidiomycota</taxon>
        <taxon>Agaricomycotina</taxon>
        <taxon>Agaricomycetes</taxon>
        <taxon>Agaricomycetidae</taxon>
        <taxon>Agaricales</taxon>
        <taxon>Fistulinaceae</taxon>
        <taxon>Fistulina</taxon>
    </lineage>
</organism>
<keyword evidence="4 7" id="KW-0560">Oxidoreductase</keyword>
<sequence length="510" mass="57782">MSVAFDTPPTFNATVSDASVTQWSTFSGDATWFFTTGAIVLSLLILEQSVYRYKKQHLPGSPWTIPIIGKFADSLHPTLENYQQQWNSGSLSCVSVFNIFIVMASSNEYARKILNNVNTEPCLVHSAKTVLLPDNWVFLTGKTHVEYRKGLNALFTRKAMGKYVEIQDLIARQTLQHWLDEAKKDPSPRPIMMPARHMNMVTSLRVFCGYHIPDDAVDEISDKYWFITCSLELVNFPFAFPGTKVYAAVQARKVAMMWLEHAAAESKKLVASGAEPTCLLDQWNQVLSDPAYKGRRDFSDHEMAMTVFSFLFASQDAMSSGLVYGFQHLADHPDVLARVREEQERVRGGEYSKPLTIELLDEMPYLQAVVKESLRIKPPVTMVPYKAVRSFKINDEYTVPVSSMIIPSFYNSLHDPVIYPEPDTFNPDRWLHPESPANTNPKQYLVFGSGAHRCIGNEYTLMNIALVLGNAAVMMNWEHVVTPDSYKVKIIATLFPKDECRLKMTPRLPL</sequence>
<evidence type="ECO:0000313" key="9">
    <source>
        <dbReference type="Proteomes" id="UP000054144"/>
    </source>
</evidence>
<reference evidence="8 9" key="1">
    <citation type="journal article" date="2015" name="Fungal Genet. Biol.">
        <title>Evolution of novel wood decay mechanisms in Agaricales revealed by the genome sequences of Fistulina hepatica and Cylindrobasidium torrendii.</title>
        <authorList>
            <person name="Floudas D."/>
            <person name="Held B.W."/>
            <person name="Riley R."/>
            <person name="Nagy L.G."/>
            <person name="Koehler G."/>
            <person name="Ransdell A.S."/>
            <person name="Younus H."/>
            <person name="Chow J."/>
            <person name="Chiniquy J."/>
            <person name="Lipzen A."/>
            <person name="Tritt A."/>
            <person name="Sun H."/>
            <person name="Haridas S."/>
            <person name="LaButti K."/>
            <person name="Ohm R.A."/>
            <person name="Kues U."/>
            <person name="Blanchette R.A."/>
            <person name="Grigoriev I.V."/>
            <person name="Minto R.E."/>
            <person name="Hibbett D.S."/>
        </authorList>
    </citation>
    <scope>NUCLEOTIDE SEQUENCE [LARGE SCALE GENOMIC DNA]</scope>
    <source>
        <strain evidence="8 9">ATCC 64428</strain>
    </source>
</reference>
<dbReference type="GO" id="GO:0005506">
    <property type="term" value="F:iron ion binding"/>
    <property type="evidence" value="ECO:0007669"/>
    <property type="project" value="InterPro"/>
</dbReference>
<comment type="similarity">
    <text evidence="2 7">Belongs to the cytochrome P450 family.</text>
</comment>
<keyword evidence="6 7" id="KW-0349">Heme</keyword>
<evidence type="ECO:0000256" key="1">
    <source>
        <dbReference type="ARBA" id="ARBA00001971"/>
    </source>
</evidence>
<accession>A0A0D7A4B8</accession>
<name>A0A0D7A4B8_9AGAR</name>
<dbReference type="GO" id="GO:0016125">
    <property type="term" value="P:sterol metabolic process"/>
    <property type="evidence" value="ECO:0007669"/>
    <property type="project" value="TreeGrafter"/>
</dbReference>
<protein>
    <submittedName>
        <fullName evidence="8">Cytochrome P450</fullName>
    </submittedName>
</protein>
<dbReference type="PROSITE" id="PS00086">
    <property type="entry name" value="CYTOCHROME_P450"/>
    <property type="match status" value="1"/>
</dbReference>
<dbReference type="Pfam" id="PF00067">
    <property type="entry name" value="p450"/>
    <property type="match status" value="1"/>
</dbReference>
<dbReference type="InterPro" id="IPR017972">
    <property type="entry name" value="Cyt_P450_CS"/>
</dbReference>
<dbReference type="OrthoDB" id="1372046at2759"/>
<evidence type="ECO:0000256" key="4">
    <source>
        <dbReference type="ARBA" id="ARBA00023002"/>
    </source>
</evidence>
<dbReference type="GO" id="GO:0004497">
    <property type="term" value="F:monooxygenase activity"/>
    <property type="evidence" value="ECO:0007669"/>
    <property type="project" value="UniProtKB-KW"/>
</dbReference>
<dbReference type="FunFam" id="1.10.630.10:FF:000021">
    <property type="entry name" value="Cytochrome P450 61"/>
    <property type="match status" value="1"/>
</dbReference>
<proteinExistence type="inferred from homology"/>
<evidence type="ECO:0000256" key="6">
    <source>
        <dbReference type="PIRSR" id="PIRSR602401-1"/>
    </source>
</evidence>
<evidence type="ECO:0000256" key="5">
    <source>
        <dbReference type="ARBA" id="ARBA00023004"/>
    </source>
</evidence>
<dbReference type="PRINTS" id="PR00463">
    <property type="entry name" value="EP450I"/>
</dbReference>
<dbReference type="Gene3D" id="1.10.630.10">
    <property type="entry name" value="Cytochrome P450"/>
    <property type="match status" value="1"/>
</dbReference>
<evidence type="ECO:0000256" key="2">
    <source>
        <dbReference type="ARBA" id="ARBA00010617"/>
    </source>
</evidence>
<evidence type="ECO:0000256" key="3">
    <source>
        <dbReference type="ARBA" id="ARBA00022723"/>
    </source>
</evidence>
<evidence type="ECO:0000256" key="7">
    <source>
        <dbReference type="RuleBase" id="RU000461"/>
    </source>
</evidence>
<dbReference type="InterPro" id="IPR001128">
    <property type="entry name" value="Cyt_P450"/>
</dbReference>
<feature type="binding site" description="axial binding residue" evidence="6">
    <location>
        <position position="454"/>
    </location>
    <ligand>
        <name>heme</name>
        <dbReference type="ChEBI" id="CHEBI:30413"/>
    </ligand>
    <ligandPart>
        <name>Fe</name>
        <dbReference type="ChEBI" id="CHEBI:18248"/>
    </ligandPart>
</feature>
<dbReference type="EMBL" id="KN882059">
    <property type="protein sequence ID" value="KIY45234.1"/>
    <property type="molecule type" value="Genomic_DNA"/>
</dbReference>
<dbReference type="SUPFAM" id="SSF48264">
    <property type="entry name" value="Cytochrome P450"/>
    <property type="match status" value="1"/>
</dbReference>
<dbReference type="AlphaFoldDB" id="A0A0D7A4B8"/>
<evidence type="ECO:0000313" key="8">
    <source>
        <dbReference type="EMBL" id="KIY45234.1"/>
    </source>
</evidence>
<keyword evidence="7" id="KW-0503">Monooxygenase</keyword>
<keyword evidence="3 6" id="KW-0479">Metal-binding</keyword>
<dbReference type="InterPro" id="IPR036396">
    <property type="entry name" value="Cyt_P450_sf"/>
</dbReference>
<comment type="cofactor">
    <cofactor evidence="1 6">
        <name>heme</name>
        <dbReference type="ChEBI" id="CHEBI:30413"/>
    </cofactor>
</comment>
<dbReference type="GO" id="GO:0020037">
    <property type="term" value="F:heme binding"/>
    <property type="evidence" value="ECO:0007669"/>
    <property type="project" value="InterPro"/>
</dbReference>
<dbReference type="Proteomes" id="UP000054144">
    <property type="component" value="Unassembled WGS sequence"/>
</dbReference>
<dbReference type="PRINTS" id="PR00385">
    <property type="entry name" value="P450"/>
</dbReference>
<keyword evidence="5 6" id="KW-0408">Iron</keyword>
<gene>
    <name evidence="8" type="ORF">FISHEDRAFT_76731</name>
</gene>
<dbReference type="GO" id="GO:0016705">
    <property type="term" value="F:oxidoreductase activity, acting on paired donors, with incorporation or reduction of molecular oxygen"/>
    <property type="evidence" value="ECO:0007669"/>
    <property type="project" value="InterPro"/>
</dbReference>
<keyword evidence="9" id="KW-1185">Reference proteome</keyword>
<dbReference type="CDD" id="cd11082">
    <property type="entry name" value="CYP61_CYP710"/>
    <property type="match status" value="1"/>
</dbReference>